<evidence type="ECO:0000313" key="1">
    <source>
        <dbReference type="EMBL" id="KAE9254228.1"/>
    </source>
</evidence>
<dbReference type="AlphaFoldDB" id="A0A6G0PT67"/>
<organism evidence="1 2">
    <name type="scientific">Phytophthora fragariae</name>
    <dbReference type="NCBI Taxonomy" id="53985"/>
    <lineage>
        <taxon>Eukaryota</taxon>
        <taxon>Sar</taxon>
        <taxon>Stramenopiles</taxon>
        <taxon>Oomycota</taxon>
        <taxon>Peronosporomycetes</taxon>
        <taxon>Peronosporales</taxon>
        <taxon>Peronosporaceae</taxon>
        <taxon>Phytophthora</taxon>
    </lineage>
</organism>
<reference evidence="1 2" key="1">
    <citation type="submission" date="2018-09" db="EMBL/GenBank/DDBJ databases">
        <title>Genomic investigation of the strawberry pathogen Phytophthora fragariae indicates pathogenicity is determined by transcriptional variation in three key races.</title>
        <authorList>
            <person name="Adams T.M."/>
            <person name="Armitage A.D."/>
            <person name="Sobczyk M.K."/>
            <person name="Bates H.J."/>
            <person name="Dunwell J.M."/>
            <person name="Nellist C.F."/>
            <person name="Harrison R.J."/>
        </authorList>
    </citation>
    <scope>NUCLEOTIDE SEQUENCE [LARGE SCALE GENOMIC DNA]</scope>
    <source>
        <strain evidence="1 2">BC-23</strain>
    </source>
</reference>
<evidence type="ECO:0000313" key="2">
    <source>
        <dbReference type="Proteomes" id="UP000476176"/>
    </source>
</evidence>
<gene>
    <name evidence="1" type="ORF">PF004_g1133</name>
</gene>
<dbReference type="EMBL" id="QXGC01000026">
    <property type="protein sequence ID" value="KAE9254228.1"/>
    <property type="molecule type" value="Genomic_DNA"/>
</dbReference>
<proteinExistence type="predicted"/>
<protein>
    <submittedName>
        <fullName evidence="1">Uncharacterized protein</fullName>
    </submittedName>
</protein>
<name>A0A6G0PT67_9STRA</name>
<comment type="caution">
    <text evidence="1">The sequence shown here is derived from an EMBL/GenBank/DDBJ whole genome shotgun (WGS) entry which is preliminary data.</text>
</comment>
<sequence length="123" mass="13839">MPLRETLPRLQDNELTLEMKLAASRRKHCQPYARQTQTPRESLQYKILLLLQEKCALVENRVAMKLLQAWDTSRASAISAAARGCVWRWCGEVAARGCVWRRRRPAVVRGGGAGLRLAAAIAK</sequence>
<accession>A0A6G0PT67</accession>
<dbReference type="Proteomes" id="UP000476176">
    <property type="component" value="Unassembled WGS sequence"/>
</dbReference>